<proteinExistence type="predicted"/>
<evidence type="ECO:0000313" key="3">
    <source>
        <dbReference type="EMBL" id="KAJ1190814.1"/>
    </source>
</evidence>
<feature type="chain" id="PRO_5043529662" description="Secreted protein" evidence="2">
    <location>
        <begin position="19"/>
        <end position="167"/>
    </location>
</feature>
<accession>A0AAV7UQS7</accession>
<sequence length="167" mass="18536">MWLVRTFLCARVIHFVLTKVSLKHHIGDECGINILPRSSPVPRRPLFTRCSCHVCASLTIHAHQSCCGRCTLMPQDCTPDKPPAEPSLYVTPAPEYLPTRPGTHNAITRRSRTSQARAVDHTPAPSSARARGPPNIPVSTERSRLPPLTMPPQTLNLPSQQRLLSRQ</sequence>
<evidence type="ECO:0000313" key="4">
    <source>
        <dbReference type="Proteomes" id="UP001066276"/>
    </source>
</evidence>
<comment type="caution">
    <text evidence="3">The sequence shown here is derived from an EMBL/GenBank/DDBJ whole genome shotgun (WGS) entry which is preliminary data.</text>
</comment>
<feature type="region of interest" description="Disordered" evidence="1">
    <location>
        <begin position="81"/>
        <end position="167"/>
    </location>
</feature>
<reference evidence="3" key="1">
    <citation type="journal article" date="2022" name="bioRxiv">
        <title>Sequencing and chromosome-scale assembly of the giantPleurodeles waltlgenome.</title>
        <authorList>
            <person name="Brown T."/>
            <person name="Elewa A."/>
            <person name="Iarovenko S."/>
            <person name="Subramanian E."/>
            <person name="Araus A.J."/>
            <person name="Petzold A."/>
            <person name="Susuki M."/>
            <person name="Suzuki K.-i.T."/>
            <person name="Hayashi T."/>
            <person name="Toyoda A."/>
            <person name="Oliveira C."/>
            <person name="Osipova E."/>
            <person name="Leigh N.D."/>
            <person name="Simon A."/>
            <person name="Yun M.H."/>
        </authorList>
    </citation>
    <scope>NUCLEOTIDE SEQUENCE</scope>
    <source>
        <strain evidence="3">20211129_DDA</strain>
        <tissue evidence="3">Liver</tissue>
    </source>
</reference>
<protein>
    <recommendedName>
        <fullName evidence="5">Secreted protein</fullName>
    </recommendedName>
</protein>
<keyword evidence="2" id="KW-0732">Signal</keyword>
<gene>
    <name evidence="3" type="ORF">NDU88_000133</name>
</gene>
<keyword evidence="4" id="KW-1185">Reference proteome</keyword>
<dbReference type="Proteomes" id="UP001066276">
    <property type="component" value="Chromosome 2_2"/>
</dbReference>
<dbReference type="AlphaFoldDB" id="A0AAV7UQS7"/>
<feature type="compositionally biased region" description="Low complexity" evidence="1">
    <location>
        <begin position="123"/>
        <end position="133"/>
    </location>
</feature>
<evidence type="ECO:0000256" key="2">
    <source>
        <dbReference type="SAM" id="SignalP"/>
    </source>
</evidence>
<evidence type="ECO:0000256" key="1">
    <source>
        <dbReference type="SAM" id="MobiDB-lite"/>
    </source>
</evidence>
<organism evidence="3 4">
    <name type="scientific">Pleurodeles waltl</name>
    <name type="common">Iberian ribbed newt</name>
    <dbReference type="NCBI Taxonomy" id="8319"/>
    <lineage>
        <taxon>Eukaryota</taxon>
        <taxon>Metazoa</taxon>
        <taxon>Chordata</taxon>
        <taxon>Craniata</taxon>
        <taxon>Vertebrata</taxon>
        <taxon>Euteleostomi</taxon>
        <taxon>Amphibia</taxon>
        <taxon>Batrachia</taxon>
        <taxon>Caudata</taxon>
        <taxon>Salamandroidea</taxon>
        <taxon>Salamandridae</taxon>
        <taxon>Pleurodelinae</taxon>
        <taxon>Pleurodeles</taxon>
    </lineage>
</organism>
<feature type="signal peptide" evidence="2">
    <location>
        <begin position="1"/>
        <end position="18"/>
    </location>
</feature>
<feature type="compositionally biased region" description="Polar residues" evidence="1">
    <location>
        <begin position="151"/>
        <end position="167"/>
    </location>
</feature>
<dbReference type="EMBL" id="JANPWB010000004">
    <property type="protein sequence ID" value="KAJ1190814.1"/>
    <property type="molecule type" value="Genomic_DNA"/>
</dbReference>
<evidence type="ECO:0008006" key="5">
    <source>
        <dbReference type="Google" id="ProtNLM"/>
    </source>
</evidence>
<name>A0AAV7UQS7_PLEWA</name>